<gene>
    <name evidence="7" type="ordered locus">PB2503_01452</name>
</gene>
<dbReference type="HOGENOM" id="CLU_033863_5_2_5"/>
<feature type="transmembrane region" description="Helical" evidence="5">
    <location>
        <begin position="280"/>
        <end position="301"/>
    </location>
</feature>
<proteinExistence type="predicted"/>
<feature type="transmembrane region" description="Helical" evidence="5">
    <location>
        <begin position="38"/>
        <end position="61"/>
    </location>
</feature>
<keyword evidence="8" id="KW-1185">Reference proteome</keyword>
<reference evidence="7 8" key="2">
    <citation type="journal article" date="2011" name="J. Bacteriol.">
        <title>Complete genome sequence of strain HTCC2503T of Parvularcula bermudensis, the type species of the order "Parvularculales" in the class Alphaproteobacteria.</title>
        <authorList>
            <person name="Oh H.M."/>
            <person name="Kang I."/>
            <person name="Vergin K.L."/>
            <person name="Kang D."/>
            <person name="Rhee K.H."/>
            <person name="Giovannoni S.J."/>
            <person name="Cho J.C."/>
        </authorList>
    </citation>
    <scope>NUCLEOTIDE SEQUENCE [LARGE SCALE GENOMIC DNA]</scope>
    <source>
        <strain evidence="8">ATCC BAA-594 / HTCC2503 / KCTC 12087</strain>
    </source>
</reference>
<organism evidence="7 8">
    <name type="scientific">Parvularcula bermudensis (strain ATCC BAA-594 / HTCC2503 / KCTC 12087)</name>
    <dbReference type="NCBI Taxonomy" id="314260"/>
    <lineage>
        <taxon>Bacteria</taxon>
        <taxon>Pseudomonadati</taxon>
        <taxon>Pseudomonadota</taxon>
        <taxon>Alphaproteobacteria</taxon>
        <taxon>Parvularculales</taxon>
        <taxon>Parvularculaceae</taxon>
        <taxon>Parvularcula</taxon>
    </lineage>
</organism>
<evidence type="ECO:0000256" key="2">
    <source>
        <dbReference type="ARBA" id="ARBA00022692"/>
    </source>
</evidence>
<evidence type="ECO:0000313" key="7">
    <source>
        <dbReference type="EMBL" id="ADM08369.1"/>
    </source>
</evidence>
<dbReference type="PANTHER" id="PTHR32322">
    <property type="entry name" value="INNER MEMBRANE TRANSPORTER"/>
    <property type="match status" value="1"/>
</dbReference>
<dbReference type="KEGG" id="pbr:PB2503_01452"/>
<dbReference type="PANTHER" id="PTHR32322:SF9">
    <property type="entry name" value="AMINO-ACID METABOLITE EFFLUX PUMP-RELATED"/>
    <property type="match status" value="1"/>
</dbReference>
<dbReference type="InterPro" id="IPR000620">
    <property type="entry name" value="EamA_dom"/>
</dbReference>
<dbReference type="AlphaFoldDB" id="E0TBJ4"/>
<evidence type="ECO:0000256" key="3">
    <source>
        <dbReference type="ARBA" id="ARBA00022989"/>
    </source>
</evidence>
<feature type="transmembrane region" description="Helical" evidence="5">
    <location>
        <begin position="221"/>
        <end position="243"/>
    </location>
</feature>
<evidence type="ECO:0000259" key="6">
    <source>
        <dbReference type="Pfam" id="PF00892"/>
    </source>
</evidence>
<dbReference type="SUPFAM" id="SSF103481">
    <property type="entry name" value="Multidrug resistance efflux transporter EmrE"/>
    <property type="match status" value="2"/>
</dbReference>
<dbReference type="GO" id="GO:0016020">
    <property type="term" value="C:membrane"/>
    <property type="evidence" value="ECO:0007669"/>
    <property type="project" value="UniProtKB-SubCell"/>
</dbReference>
<protein>
    <recommendedName>
        <fullName evidence="6">EamA domain-containing protein</fullName>
    </recommendedName>
</protein>
<evidence type="ECO:0000313" key="8">
    <source>
        <dbReference type="Proteomes" id="UP000001302"/>
    </source>
</evidence>
<dbReference type="EMBL" id="CP002156">
    <property type="protein sequence ID" value="ADM08369.1"/>
    <property type="molecule type" value="Genomic_DNA"/>
</dbReference>
<feature type="domain" description="EamA" evidence="6">
    <location>
        <begin position="160"/>
        <end position="296"/>
    </location>
</feature>
<keyword evidence="4 5" id="KW-0472">Membrane</keyword>
<dbReference type="RefSeq" id="WP_013299343.1">
    <property type="nucleotide sequence ID" value="NC_014414.1"/>
</dbReference>
<feature type="transmembrane region" description="Helical" evidence="5">
    <location>
        <begin position="133"/>
        <end position="152"/>
    </location>
</feature>
<evidence type="ECO:0000256" key="4">
    <source>
        <dbReference type="ARBA" id="ARBA00023136"/>
    </source>
</evidence>
<dbReference type="Proteomes" id="UP000001302">
    <property type="component" value="Chromosome"/>
</dbReference>
<dbReference type="InterPro" id="IPR037185">
    <property type="entry name" value="EmrE-like"/>
</dbReference>
<keyword evidence="3 5" id="KW-1133">Transmembrane helix</keyword>
<sequence length="307" mass="32123">MAQAPVIKALDLPAFLLLLFLSLLWGGSFFFVEVALTAFSPLTIVALRVSLAAVILWLWVVLRRMPVPRSAGIWAAFAVMGVANNAIPFILIVWGQTTISSGLAAVLNATTPFFTILLAGLLLPDERLTLRKLLGVAVGLSGVAVMIGPTALQGLGGALWGQIAILGGTFSYACASVFGRRFAAMGVRPTVTAAGQVTMSSLLLLPLALKVDGSFGQSVPGWGPVLSIIGIASLSTALAFIIYFHLLSTVGATNLVLVTFLIPISAIILGLLFLGEALTAPQIMGMAIIGIGLSLIDGRLYRRQKVV</sequence>
<feature type="transmembrane region" description="Helical" evidence="5">
    <location>
        <begin position="73"/>
        <end position="95"/>
    </location>
</feature>
<feature type="transmembrane region" description="Helical" evidence="5">
    <location>
        <begin position="190"/>
        <end position="209"/>
    </location>
</feature>
<dbReference type="InterPro" id="IPR050638">
    <property type="entry name" value="AA-Vitamin_Transporters"/>
</dbReference>
<name>E0TBJ4_PARBH</name>
<evidence type="ECO:0000256" key="5">
    <source>
        <dbReference type="SAM" id="Phobius"/>
    </source>
</evidence>
<feature type="transmembrane region" description="Helical" evidence="5">
    <location>
        <begin position="158"/>
        <end position="178"/>
    </location>
</feature>
<comment type="subcellular location">
    <subcellularLocation>
        <location evidence="1">Membrane</location>
        <topology evidence="1">Multi-pass membrane protein</topology>
    </subcellularLocation>
</comment>
<feature type="domain" description="EamA" evidence="6">
    <location>
        <begin position="14"/>
        <end position="147"/>
    </location>
</feature>
<dbReference type="Pfam" id="PF00892">
    <property type="entry name" value="EamA"/>
    <property type="match status" value="2"/>
</dbReference>
<feature type="transmembrane region" description="Helical" evidence="5">
    <location>
        <begin position="12"/>
        <end position="32"/>
    </location>
</feature>
<dbReference type="STRING" id="314260.PB2503_01452"/>
<keyword evidence="2 5" id="KW-0812">Transmembrane</keyword>
<evidence type="ECO:0000256" key="1">
    <source>
        <dbReference type="ARBA" id="ARBA00004141"/>
    </source>
</evidence>
<reference evidence="8" key="1">
    <citation type="submission" date="2010-08" db="EMBL/GenBank/DDBJ databases">
        <title>Genome sequence of Parvularcula bermudensis HTCC2503.</title>
        <authorList>
            <person name="Kang D.-M."/>
            <person name="Oh H.-M."/>
            <person name="Cho J.-C."/>
        </authorList>
    </citation>
    <scope>NUCLEOTIDE SEQUENCE [LARGE SCALE GENOMIC DNA]</scope>
    <source>
        <strain evidence="8">ATCC BAA-594 / HTCC2503 / KCTC 12087</strain>
    </source>
</reference>
<accession>E0TBJ4</accession>
<dbReference type="eggNOG" id="COG0697">
    <property type="taxonomic scope" value="Bacteria"/>
</dbReference>
<feature type="transmembrane region" description="Helical" evidence="5">
    <location>
        <begin position="255"/>
        <end position="274"/>
    </location>
</feature>
<feature type="transmembrane region" description="Helical" evidence="5">
    <location>
        <begin position="101"/>
        <end position="121"/>
    </location>
</feature>